<sequence length="307" mass="34882">MAKLTSGETNIDSYTIQGTENIIKVGDCVLIRPTDRRKPQYVACVEKFEKDSSNNVNVHVRLYYRPEEAAGGRREFHGANELFLSDHYDVQSADAIERKCVVHSINNYIRLQNPGANDFYCRFEYKVATGDFTPDSVAVYCKCEMPCNPDIFMMQCLKCQDWFHLACLGMTTEEADALDYFICPDCSSNTKEEVGENTLHNGNTQEPPQVPTMNPNLEKNEEMGGPENQAPDCSTQNSINNTEIPVSSAKRVMNVLNNMDCLESGSTLWCETLYLLEDPTRREIFLQMKDDASRLAWIKFRCNIEAK</sequence>
<dbReference type="Proteomes" id="UP001497480">
    <property type="component" value="Unassembled WGS sequence"/>
</dbReference>
<feature type="domain" description="BAH" evidence="7">
    <location>
        <begin position="21"/>
        <end position="136"/>
    </location>
</feature>
<dbReference type="InterPro" id="IPR001025">
    <property type="entry name" value="BAH_dom"/>
</dbReference>
<dbReference type="GO" id="GO:0008270">
    <property type="term" value="F:zinc ion binding"/>
    <property type="evidence" value="ECO:0007669"/>
    <property type="project" value="UniProtKB-KW"/>
</dbReference>
<evidence type="ECO:0000313" key="8">
    <source>
        <dbReference type="EMBL" id="CAL0310176.1"/>
    </source>
</evidence>
<evidence type="ECO:0000313" key="9">
    <source>
        <dbReference type="Proteomes" id="UP001497480"/>
    </source>
</evidence>
<dbReference type="PROSITE" id="PS50016">
    <property type="entry name" value="ZF_PHD_2"/>
    <property type="match status" value="1"/>
</dbReference>
<comment type="caution">
    <text evidence="8">The sequence shown here is derived from an EMBL/GenBank/DDBJ whole genome shotgun (WGS) entry which is preliminary data.</text>
</comment>
<accession>A0AAV1WL99</accession>
<dbReference type="PROSITE" id="PS51038">
    <property type="entry name" value="BAH"/>
    <property type="match status" value="1"/>
</dbReference>
<evidence type="ECO:0000259" key="6">
    <source>
        <dbReference type="PROSITE" id="PS50016"/>
    </source>
</evidence>
<feature type="region of interest" description="Disordered" evidence="5">
    <location>
        <begin position="194"/>
        <end position="237"/>
    </location>
</feature>
<keyword evidence="9" id="KW-1185">Reference proteome</keyword>
<reference evidence="8 9" key="1">
    <citation type="submission" date="2024-03" db="EMBL/GenBank/DDBJ databases">
        <authorList>
            <person name="Martinez-Hernandez J."/>
        </authorList>
    </citation>
    <scope>NUCLEOTIDE SEQUENCE [LARGE SCALE GENOMIC DNA]</scope>
</reference>
<evidence type="ECO:0000256" key="4">
    <source>
        <dbReference type="PROSITE-ProRule" id="PRU00146"/>
    </source>
</evidence>
<dbReference type="InterPro" id="IPR013083">
    <property type="entry name" value="Znf_RING/FYVE/PHD"/>
</dbReference>
<evidence type="ECO:0000259" key="7">
    <source>
        <dbReference type="PROSITE" id="PS51038"/>
    </source>
</evidence>
<dbReference type="SMART" id="SM00249">
    <property type="entry name" value="PHD"/>
    <property type="match status" value="1"/>
</dbReference>
<dbReference type="InterPro" id="IPR019786">
    <property type="entry name" value="Zinc_finger_PHD-type_CS"/>
</dbReference>
<dbReference type="InterPro" id="IPR043151">
    <property type="entry name" value="BAH_sf"/>
</dbReference>
<dbReference type="Gene3D" id="2.30.30.490">
    <property type="match status" value="1"/>
</dbReference>
<evidence type="ECO:0000256" key="1">
    <source>
        <dbReference type="ARBA" id="ARBA00022723"/>
    </source>
</evidence>
<dbReference type="Pfam" id="PF00628">
    <property type="entry name" value="PHD"/>
    <property type="match status" value="1"/>
</dbReference>
<dbReference type="InterPro" id="IPR011011">
    <property type="entry name" value="Znf_FYVE_PHD"/>
</dbReference>
<name>A0AAV1WL99_LUPLU</name>
<dbReference type="SMART" id="SM00439">
    <property type="entry name" value="BAH"/>
    <property type="match status" value="1"/>
</dbReference>
<dbReference type="PANTHER" id="PTHR46364">
    <property type="entry name" value="OS08G0421900 PROTEIN"/>
    <property type="match status" value="1"/>
</dbReference>
<dbReference type="AlphaFoldDB" id="A0AAV1WL99"/>
<feature type="compositionally biased region" description="Polar residues" evidence="5">
    <location>
        <begin position="198"/>
        <end position="217"/>
    </location>
</feature>
<dbReference type="InterPro" id="IPR001965">
    <property type="entry name" value="Znf_PHD"/>
</dbReference>
<evidence type="ECO:0000256" key="5">
    <source>
        <dbReference type="SAM" id="MobiDB-lite"/>
    </source>
</evidence>
<dbReference type="Gene3D" id="3.30.40.10">
    <property type="entry name" value="Zinc/RING finger domain, C3HC4 (zinc finger)"/>
    <property type="match status" value="1"/>
</dbReference>
<organism evidence="8 9">
    <name type="scientific">Lupinus luteus</name>
    <name type="common">European yellow lupine</name>
    <dbReference type="NCBI Taxonomy" id="3873"/>
    <lineage>
        <taxon>Eukaryota</taxon>
        <taxon>Viridiplantae</taxon>
        <taxon>Streptophyta</taxon>
        <taxon>Embryophyta</taxon>
        <taxon>Tracheophyta</taxon>
        <taxon>Spermatophyta</taxon>
        <taxon>Magnoliopsida</taxon>
        <taxon>eudicotyledons</taxon>
        <taxon>Gunneridae</taxon>
        <taxon>Pentapetalae</taxon>
        <taxon>rosids</taxon>
        <taxon>fabids</taxon>
        <taxon>Fabales</taxon>
        <taxon>Fabaceae</taxon>
        <taxon>Papilionoideae</taxon>
        <taxon>50 kb inversion clade</taxon>
        <taxon>genistoids sensu lato</taxon>
        <taxon>core genistoids</taxon>
        <taxon>Genisteae</taxon>
        <taxon>Lupinus</taxon>
    </lineage>
</organism>
<proteinExistence type="predicted"/>
<feature type="domain" description="PHD-type" evidence="6">
    <location>
        <begin position="138"/>
        <end position="189"/>
    </location>
</feature>
<evidence type="ECO:0000256" key="2">
    <source>
        <dbReference type="ARBA" id="ARBA00022771"/>
    </source>
</evidence>
<dbReference type="PROSITE" id="PS01359">
    <property type="entry name" value="ZF_PHD_1"/>
    <property type="match status" value="1"/>
</dbReference>
<dbReference type="SUPFAM" id="SSF57903">
    <property type="entry name" value="FYVE/PHD zinc finger"/>
    <property type="match status" value="1"/>
</dbReference>
<keyword evidence="3" id="KW-0862">Zinc</keyword>
<dbReference type="InterPro" id="IPR019787">
    <property type="entry name" value="Znf_PHD-finger"/>
</dbReference>
<dbReference type="EMBL" id="CAXHTB010000007">
    <property type="protein sequence ID" value="CAL0310176.1"/>
    <property type="molecule type" value="Genomic_DNA"/>
</dbReference>
<evidence type="ECO:0000256" key="3">
    <source>
        <dbReference type="ARBA" id="ARBA00022833"/>
    </source>
</evidence>
<protein>
    <submittedName>
        <fullName evidence="8">Uncharacterized protein</fullName>
    </submittedName>
</protein>
<keyword evidence="2 4" id="KW-0863">Zinc-finger</keyword>
<dbReference type="GO" id="GO:0003682">
    <property type="term" value="F:chromatin binding"/>
    <property type="evidence" value="ECO:0007669"/>
    <property type="project" value="InterPro"/>
</dbReference>
<keyword evidence="1" id="KW-0479">Metal-binding</keyword>
<dbReference type="Pfam" id="PF01426">
    <property type="entry name" value="BAH"/>
    <property type="match status" value="1"/>
</dbReference>
<gene>
    <name evidence="8" type="ORF">LLUT_LOCUS11236</name>
</gene>